<protein>
    <submittedName>
        <fullName evidence="2">Uncharacterized protein</fullName>
    </submittedName>
</protein>
<feature type="transmembrane region" description="Helical" evidence="1">
    <location>
        <begin position="152"/>
        <end position="170"/>
    </location>
</feature>
<dbReference type="Pfam" id="PF04114">
    <property type="entry name" value="Gaa1"/>
    <property type="match status" value="1"/>
</dbReference>
<dbReference type="InterPro" id="IPR007246">
    <property type="entry name" value="Gaa1"/>
</dbReference>
<feature type="transmembrane region" description="Helical" evidence="1">
    <location>
        <begin position="26"/>
        <end position="42"/>
    </location>
</feature>
<name>A0AAN8FGI9_TRICO</name>
<evidence type="ECO:0000313" key="2">
    <source>
        <dbReference type="EMBL" id="KAK5976715.1"/>
    </source>
</evidence>
<accession>A0AAN8FGI9</accession>
<dbReference type="AlphaFoldDB" id="A0AAN8FGI9"/>
<feature type="transmembrane region" description="Helical" evidence="1">
    <location>
        <begin position="99"/>
        <end position="121"/>
    </location>
</feature>
<gene>
    <name evidence="2" type="ORF">GCK32_018991</name>
</gene>
<keyword evidence="3" id="KW-1185">Reference proteome</keyword>
<dbReference type="Proteomes" id="UP001331761">
    <property type="component" value="Unassembled WGS sequence"/>
</dbReference>
<dbReference type="GO" id="GO:0042765">
    <property type="term" value="C:GPI-anchor transamidase complex"/>
    <property type="evidence" value="ECO:0007669"/>
    <property type="project" value="InterPro"/>
</dbReference>
<feature type="transmembrane region" description="Helical" evidence="1">
    <location>
        <begin position="54"/>
        <end position="87"/>
    </location>
</feature>
<dbReference type="EMBL" id="WIXE01011490">
    <property type="protein sequence ID" value="KAK5976715.1"/>
    <property type="molecule type" value="Genomic_DNA"/>
</dbReference>
<organism evidence="2 3">
    <name type="scientific">Trichostrongylus colubriformis</name>
    <name type="common">Black scour worm</name>
    <dbReference type="NCBI Taxonomy" id="6319"/>
    <lineage>
        <taxon>Eukaryota</taxon>
        <taxon>Metazoa</taxon>
        <taxon>Ecdysozoa</taxon>
        <taxon>Nematoda</taxon>
        <taxon>Chromadorea</taxon>
        <taxon>Rhabditida</taxon>
        <taxon>Rhabditina</taxon>
        <taxon>Rhabditomorpha</taxon>
        <taxon>Strongyloidea</taxon>
        <taxon>Trichostrongylidae</taxon>
        <taxon>Trichostrongylus</taxon>
    </lineage>
</organism>
<evidence type="ECO:0000313" key="3">
    <source>
        <dbReference type="Proteomes" id="UP001331761"/>
    </source>
</evidence>
<sequence>MHAIGLLTWCLSSTYFTDLTSNPRADVMYLGISMLIPWGLLLPPSVTEIRSLRFFLLLECSLAAAAVSLINFSLALCFALVAVPVLIKCTMDNDSKPRALVRTALALACHPAGIYAMFLFYGRPILGYSEKPVVLKPDILISALLRLLKEHLVYGSNVLPLLLVLVLPMWNLMLPLALVKIKTAATETAEPSKAENQEKKQD</sequence>
<reference evidence="2 3" key="1">
    <citation type="submission" date="2019-10" db="EMBL/GenBank/DDBJ databases">
        <title>Assembly and Annotation for the nematode Trichostrongylus colubriformis.</title>
        <authorList>
            <person name="Martin J."/>
        </authorList>
    </citation>
    <scope>NUCLEOTIDE SEQUENCE [LARGE SCALE GENOMIC DNA]</scope>
    <source>
        <strain evidence="2">G859</strain>
        <tissue evidence="2">Whole worm</tissue>
    </source>
</reference>
<keyword evidence="1" id="KW-0812">Transmembrane</keyword>
<evidence type="ECO:0000256" key="1">
    <source>
        <dbReference type="SAM" id="Phobius"/>
    </source>
</evidence>
<keyword evidence="1" id="KW-0472">Membrane</keyword>
<proteinExistence type="predicted"/>
<comment type="caution">
    <text evidence="2">The sequence shown here is derived from an EMBL/GenBank/DDBJ whole genome shotgun (WGS) entry which is preliminary data.</text>
</comment>
<keyword evidence="1" id="KW-1133">Transmembrane helix</keyword>